<dbReference type="EMBL" id="CP048409">
    <property type="protein sequence ID" value="QIA08853.1"/>
    <property type="molecule type" value="Genomic_DNA"/>
</dbReference>
<evidence type="ECO:0000313" key="5">
    <source>
        <dbReference type="EMBL" id="QIA08847.1"/>
    </source>
</evidence>
<reference evidence="3 7" key="1">
    <citation type="submission" date="2020-02" db="EMBL/GenBank/DDBJ databases">
        <title>Genome sequencing for Draconibacterium sp. strain M1.</title>
        <authorList>
            <person name="Park S.-J."/>
        </authorList>
    </citation>
    <scope>NUCLEOTIDE SEQUENCE [LARGE SCALE GENOMIC DNA]</scope>
    <source>
        <strain evidence="3 7">M1</strain>
    </source>
</reference>
<dbReference type="GO" id="GO:0004803">
    <property type="term" value="F:transposase activity"/>
    <property type="evidence" value="ECO:0007669"/>
    <property type="project" value="InterPro"/>
</dbReference>
<dbReference type="InterPro" id="IPR009057">
    <property type="entry name" value="Homeodomain-like_sf"/>
</dbReference>
<gene>
    <name evidence="3" type="ORF">G0Q07_14240</name>
    <name evidence="4" type="ORF">G0Q07_14395</name>
    <name evidence="5" type="ORF">G0Q07_14460</name>
    <name evidence="6" type="ORF">G0Q07_14490</name>
</gene>
<sequence length="377" mass="44485">MKKKRFTPQQISSILKEYENGKSVEEIVRDHGVSRASFYKWRQRFGGMEASELKKLKALEEENRKLKMMYAEQALDLKLAKQIIGKKALKPCEKREIAKEVCKVPKVGIRRACRVLNISRSVYYYESIKDDAEIIEALTIKAKEHPTEGFWKTYGRLRLEGHDWNHKRVYRVYCMMKLNMRRKVKKRLPARVKLPLVIPETINHCWSIDFMHDALENGRKIKSFNIMDDFNREALHVELDHSIRSNKVVYVLNHLIKRRGKPMKIRMDNGPEFIAELLKEWSELQGIELLYIQPGKPTQNAFVERLNGTYRRAVLDAYLFQSLDEARDETDKWIFDYNYKRPHDSLGGMTPIDYANKMKNQKLKSKENVIHEPVKGI</sequence>
<dbReference type="GO" id="GO:0006313">
    <property type="term" value="P:DNA transposition"/>
    <property type="evidence" value="ECO:0007669"/>
    <property type="project" value="InterPro"/>
</dbReference>
<dbReference type="InterPro" id="IPR036397">
    <property type="entry name" value="RNaseH_sf"/>
</dbReference>
<feature type="domain" description="Integrase catalytic" evidence="2">
    <location>
        <begin position="191"/>
        <end position="359"/>
    </location>
</feature>
<dbReference type="SUPFAM" id="SSF53098">
    <property type="entry name" value="Ribonuclease H-like"/>
    <property type="match status" value="1"/>
</dbReference>
<dbReference type="PROSITE" id="PS50994">
    <property type="entry name" value="INTEGRASE"/>
    <property type="match status" value="1"/>
</dbReference>
<dbReference type="Pfam" id="PF01527">
    <property type="entry name" value="HTH_Tnp_1"/>
    <property type="match status" value="1"/>
</dbReference>
<dbReference type="EMBL" id="CP048409">
    <property type="protein sequence ID" value="QIA08847.1"/>
    <property type="molecule type" value="Genomic_DNA"/>
</dbReference>
<dbReference type="KEGG" id="drc:G0Q07_14460"/>
<dbReference type="GO" id="GO:0015074">
    <property type="term" value="P:DNA integration"/>
    <property type="evidence" value="ECO:0007669"/>
    <property type="project" value="InterPro"/>
</dbReference>
<evidence type="ECO:0000313" key="7">
    <source>
        <dbReference type="Proteomes" id="UP000474630"/>
    </source>
</evidence>
<evidence type="ECO:0000313" key="6">
    <source>
        <dbReference type="EMBL" id="QIA08853.1"/>
    </source>
</evidence>
<protein>
    <submittedName>
        <fullName evidence="3">IS3 family transposase</fullName>
    </submittedName>
</protein>
<dbReference type="EMBL" id="CP048409">
    <property type="protein sequence ID" value="QIA08807.1"/>
    <property type="molecule type" value="Genomic_DNA"/>
</dbReference>
<accession>A0A6C0RFG2</accession>
<proteinExistence type="predicted"/>
<dbReference type="KEGG" id="drc:G0Q07_14395"/>
<dbReference type="EMBL" id="CP048409">
    <property type="protein sequence ID" value="QIA08835.1"/>
    <property type="molecule type" value="Genomic_DNA"/>
</dbReference>
<dbReference type="InterPro" id="IPR012337">
    <property type="entry name" value="RNaseH-like_sf"/>
</dbReference>
<dbReference type="InterPro" id="IPR048020">
    <property type="entry name" value="Transpos_IS3"/>
</dbReference>
<dbReference type="AlphaFoldDB" id="A0A6C0RFG2"/>
<dbReference type="GO" id="GO:0003677">
    <property type="term" value="F:DNA binding"/>
    <property type="evidence" value="ECO:0007669"/>
    <property type="project" value="InterPro"/>
</dbReference>
<dbReference type="InterPro" id="IPR002514">
    <property type="entry name" value="Transposase_8"/>
</dbReference>
<dbReference type="Gene3D" id="3.30.420.10">
    <property type="entry name" value="Ribonuclease H-like superfamily/Ribonuclease H"/>
    <property type="match status" value="1"/>
</dbReference>
<evidence type="ECO:0000259" key="2">
    <source>
        <dbReference type="PROSITE" id="PS50994"/>
    </source>
</evidence>
<feature type="coiled-coil region" evidence="1">
    <location>
        <begin position="49"/>
        <end position="76"/>
    </location>
</feature>
<dbReference type="PANTHER" id="PTHR47515">
    <property type="entry name" value="LOW CALCIUM RESPONSE LOCUS PROTEIN T"/>
    <property type="match status" value="1"/>
</dbReference>
<dbReference type="SUPFAM" id="SSF46689">
    <property type="entry name" value="Homeodomain-like"/>
    <property type="match status" value="1"/>
</dbReference>
<dbReference type="Pfam" id="PF13683">
    <property type="entry name" value="rve_3"/>
    <property type="match status" value="1"/>
</dbReference>
<dbReference type="Proteomes" id="UP000474630">
    <property type="component" value="Chromosome"/>
</dbReference>
<evidence type="ECO:0000313" key="4">
    <source>
        <dbReference type="EMBL" id="QIA08835.1"/>
    </source>
</evidence>
<evidence type="ECO:0000313" key="3">
    <source>
        <dbReference type="EMBL" id="QIA08807.1"/>
    </source>
</evidence>
<dbReference type="PANTHER" id="PTHR47515:SF2">
    <property type="entry name" value="INTEGRASE CORE DOMAIN PROTEIN"/>
    <property type="match status" value="1"/>
</dbReference>
<evidence type="ECO:0000256" key="1">
    <source>
        <dbReference type="SAM" id="Coils"/>
    </source>
</evidence>
<name>A0A6C0RFG2_9BACT</name>
<keyword evidence="1" id="KW-0175">Coiled coil</keyword>
<dbReference type="KEGG" id="drc:G0Q07_14490"/>
<organism evidence="3 7">
    <name type="scientific">Draconibacterium halophilum</name>
    <dbReference type="NCBI Taxonomy" id="2706887"/>
    <lineage>
        <taxon>Bacteria</taxon>
        <taxon>Pseudomonadati</taxon>
        <taxon>Bacteroidota</taxon>
        <taxon>Bacteroidia</taxon>
        <taxon>Marinilabiliales</taxon>
        <taxon>Prolixibacteraceae</taxon>
        <taxon>Draconibacterium</taxon>
    </lineage>
</organism>
<keyword evidence="7" id="KW-1185">Reference proteome</keyword>
<dbReference type="NCBIfam" id="NF033516">
    <property type="entry name" value="transpos_IS3"/>
    <property type="match status" value="1"/>
</dbReference>
<dbReference type="KEGG" id="drc:G0Q07_14240"/>
<dbReference type="InterPro" id="IPR001584">
    <property type="entry name" value="Integrase_cat-core"/>
</dbReference>